<sequence length="314" mass="33472">MASLFGKLKRAVAADDEEKATEAPPKKQKTETKPKQTGGQGRRLGDLRKLRGKAAILFTCPTRMERKACHEAWELLSEKVDEEQESSQKKSLAASLKAEARASKASKVATYDLGSQGVGWATVDGVDVVELATRLVRDASEDPASLAAGSRMVIRIMPMQSVTFASLSDLVEGAAPLISQSFGGLRTSPHRAIVEALESMKTRDEELLKTAREKAAAESGTEPGSASSVKYAVRLQRRSAAGFPKDAAVRALAALVPPQHTVSLGAPEVTILVEVFKSLCGVAVVPGYHAMHDFNLHAAAGKQVVPPPPKSKKK</sequence>
<evidence type="ECO:0000313" key="5">
    <source>
        <dbReference type="Proteomes" id="UP000789595"/>
    </source>
</evidence>
<dbReference type="PANTHER" id="PTHR13452:SF10">
    <property type="entry name" value="THUMP DOMAIN-CONTAINING PROTEIN 1"/>
    <property type="match status" value="1"/>
</dbReference>
<evidence type="ECO:0000259" key="3">
    <source>
        <dbReference type="PROSITE" id="PS51165"/>
    </source>
</evidence>
<dbReference type="AlphaFoldDB" id="A0A8J2SKA3"/>
<protein>
    <recommendedName>
        <fullName evidence="3">THUMP domain-containing protein</fullName>
    </recommendedName>
</protein>
<name>A0A8J2SKA3_9STRA</name>
<feature type="compositionally biased region" description="Basic and acidic residues" evidence="2">
    <location>
        <begin position="20"/>
        <end position="34"/>
    </location>
</feature>
<feature type="region of interest" description="Disordered" evidence="2">
    <location>
        <begin position="1"/>
        <end position="45"/>
    </location>
</feature>
<dbReference type="InterPro" id="IPR004114">
    <property type="entry name" value="THUMP_dom"/>
</dbReference>
<dbReference type="EMBL" id="CAKKNE010000002">
    <property type="protein sequence ID" value="CAH0368552.1"/>
    <property type="molecule type" value="Genomic_DNA"/>
</dbReference>
<proteinExistence type="predicted"/>
<dbReference type="PROSITE" id="PS51165">
    <property type="entry name" value="THUMP"/>
    <property type="match status" value="1"/>
</dbReference>
<feature type="domain" description="THUMP" evidence="3">
    <location>
        <begin position="172"/>
        <end position="286"/>
    </location>
</feature>
<keyword evidence="5" id="KW-1185">Reference proteome</keyword>
<reference evidence="4" key="1">
    <citation type="submission" date="2021-11" db="EMBL/GenBank/DDBJ databases">
        <authorList>
            <consortium name="Genoscope - CEA"/>
            <person name="William W."/>
        </authorList>
    </citation>
    <scope>NUCLEOTIDE SEQUENCE</scope>
</reference>
<evidence type="ECO:0000256" key="2">
    <source>
        <dbReference type="SAM" id="MobiDB-lite"/>
    </source>
</evidence>
<dbReference type="OrthoDB" id="367221at2759"/>
<dbReference type="GO" id="GO:0003723">
    <property type="term" value="F:RNA binding"/>
    <property type="evidence" value="ECO:0007669"/>
    <property type="project" value="UniProtKB-UniRule"/>
</dbReference>
<keyword evidence="1" id="KW-0694">RNA-binding</keyword>
<dbReference type="PANTHER" id="PTHR13452">
    <property type="entry name" value="THUMP DOMAIN CONTAINING PROTEIN 1-RELATED"/>
    <property type="match status" value="1"/>
</dbReference>
<dbReference type="Gene3D" id="3.30.2300.10">
    <property type="entry name" value="THUMP superfamily"/>
    <property type="match status" value="1"/>
</dbReference>
<organism evidence="4 5">
    <name type="scientific">Pelagomonas calceolata</name>
    <dbReference type="NCBI Taxonomy" id="35677"/>
    <lineage>
        <taxon>Eukaryota</taxon>
        <taxon>Sar</taxon>
        <taxon>Stramenopiles</taxon>
        <taxon>Ochrophyta</taxon>
        <taxon>Pelagophyceae</taxon>
        <taxon>Pelagomonadales</taxon>
        <taxon>Pelagomonadaceae</taxon>
        <taxon>Pelagomonas</taxon>
    </lineage>
</organism>
<dbReference type="InterPro" id="IPR040183">
    <property type="entry name" value="THUMPD1-like"/>
</dbReference>
<evidence type="ECO:0000313" key="4">
    <source>
        <dbReference type="EMBL" id="CAH0368552.1"/>
    </source>
</evidence>
<accession>A0A8J2SKA3</accession>
<dbReference type="CDD" id="cd11717">
    <property type="entry name" value="THUMP_THUMPD1_like"/>
    <property type="match status" value="1"/>
</dbReference>
<gene>
    <name evidence="4" type="ORF">PECAL_2P16200</name>
</gene>
<dbReference type="Pfam" id="PF02926">
    <property type="entry name" value="THUMP"/>
    <property type="match status" value="1"/>
</dbReference>
<dbReference type="SUPFAM" id="SSF143437">
    <property type="entry name" value="THUMP domain-like"/>
    <property type="match status" value="1"/>
</dbReference>
<dbReference type="Proteomes" id="UP000789595">
    <property type="component" value="Unassembled WGS sequence"/>
</dbReference>
<evidence type="ECO:0000256" key="1">
    <source>
        <dbReference type="PROSITE-ProRule" id="PRU00529"/>
    </source>
</evidence>
<dbReference type="GO" id="GO:0006400">
    <property type="term" value="P:tRNA modification"/>
    <property type="evidence" value="ECO:0007669"/>
    <property type="project" value="InterPro"/>
</dbReference>
<comment type="caution">
    <text evidence="4">The sequence shown here is derived from an EMBL/GenBank/DDBJ whole genome shotgun (WGS) entry which is preliminary data.</text>
</comment>